<keyword evidence="2" id="KW-1185">Reference proteome</keyword>
<dbReference type="AlphaFoldDB" id="A0A316ELW7"/>
<reference evidence="1 2" key="1">
    <citation type="submission" date="2018-05" db="EMBL/GenBank/DDBJ databases">
        <title>Genomic Encyclopedia of Archaeal and Bacterial Type Strains, Phase II (KMG-II): from individual species to whole genera.</title>
        <authorList>
            <person name="Goeker M."/>
        </authorList>
    </citation>
    <scope>NUCLEOTIDE SEQUENCE [LARGE SCALE GENOMIC DNA]</scope>
    <source>
        <strain evidence="1 2">DSM 45184</strain>
    </source>
</reference>
<dbReference type="RefSeq" id="WP_109602630.1">
    <property type="nucleotide sequence ID" value="NZ_BONA01000094.1"/>
</dbReference>
<dbReference type="EMBL" id="QGGR01000039">
    <property type="protein sequence ID" value="PWK30313.1"/>
    <property type="molecule type" value="Genomic_DNA"/>
</dbReference>
<gene>
    <name evidence="1" type="ORF">BC793_13936</name>
</gene>
<comment type="caution">
    <text evidence="1">The sequence shown here is derived from an EMBL/GenBank/DDBJ whole genome shotgun (WGS) entry which is preliminary data.</text>
</comment>
<accession>A0A316ELW7</accession>
<sequence>MTADVSTGAEHQPDPATYACSACTLPWPCAPARDYLIASTPDEVQLAMRMWDELERAARALADRHPADLFDRFLRWTMR</sequence>
<organism evidence="1 2">
    <name type="scientific">Actinoplanes xinjiangensis</name>
    <dbReference type="NCBI Taxonomy" id="512350"/>
    <lineage>
        <taxon>Bacteria</taxon>
        <taxon>Bacillati</taxon>
        <taxon>Actinomycetota</taxon>
        <taxon>Actinomycetes</taxon>
        <taxon>Micromonosporales</taxon>
        <taxon>Micromonosporaceae</taxon>
        <taxon>Actinoplanes</taxon>
    </lineage>
</organism>
<protein>
    <recommendedName>
        <fullName evidence="3">Flavin reductase</fullName>
    </recommendedName>
</protein>
<evidence type="ECO:0008006" key="3">
    <source>
        <dbReference type="Google" id="ProtNLM"/>
    </source>
</evidence>
<evidence type="ECO:0000313" key="2">
    <source>
        <dbReference type="Proteomes" id="UP000245697"/>
    </source>
</evidence>
<evidence type="ECO:0000313" key="1">
    <source>
        <dbReference type="EMBL" id="PWK30313.1"/>
    </source>
</evidence>
<dbReference type="OrthoDB" id="3393036at2"/>
<dbReference type="Proteomes" id="UP000245697">
    <property type="component" value="Unassembled WGS sequence"/>
</dbReference>
<name>A0A316ELW7_9ACTN</name>
<proteinExistence type="predicted"/>